<comment type="domain">
    <text evidence="1">The C4-type zinc finger motif is necessary both for its ER three-way tubular junction localization and formation.</text>
</comment>
<keyword evidence="1" id="KW-0812">Transmembrane</keyword>
<keyword evidence="1" id="KW-0862">Zinc</keyword>
<evidence type="ECO:0000256" key="3">
    <source>
        <dbReference type="SAM" id="MobiDB-lite"/>
    </source>
</evidence>
<feature type="compositionally biased region" description="Low complexity" evidence="3">
    <location>
        <begin position="167"/>
        <end position="177"/>
    </location>
</feature>
<keyword evidence="1" id="KW-0472">Membrane</keyword>
<dbReference type="Proteomes" id="UP000716291">
    <property type="component" value="Unassembled WGS sequence"/>
</dbReference>
<evidence type="ECO:0000313" key="5">
    <source>
        <dbReference type="EMBL" id="KAG1309856.1"/>
    </source>
</evidence>
<comment type="function">
    <text evidence="1">Plays a role in determining ER morphology.</text>
</comment>
<proteinExistence type="inferred from homology"/>
<dbReference type="PANTHER" id="PTHR22166">
    <property type="entry name" value="ENDOPLASMIC RETICULUM JUNCTION FORMATION PROTEIN LUNAPARK"/>
    <property type="match status" value="1"/>
</dbReference>
<feature type="transmembrane region" description="Helical" evidence="1">
    <location>
        <begin position="37"/>
        <end position="56"/>
    </location>
</feature>
<dbReference type="GO" id="GO:0008270">
    <property type="term" value="F:zinc ion binding"/>
    <property type="evidence" value="ECO:0007669"/>
    <property type="project" value="UniProtKB-KW"/>
</dbReference>
<dbReference type="OrthoDB" id="1725934at2759"/>
<keyword evidence="2" id="KW-0175">Coiled coil</keyword>
<name>A0A9P7BT75_RHIOR</name>
<gene>
    <name evidence="5" type="ORF">G6F64_004999</name>
</gene>
<dbReference type="EMBL" id="JAANQT010000580">
    <property type="protein sequence ID" value="KAG1309856.1"/>
    <property type="molecule type" value="Genomic_DNA"/>
</dbReference>
<evidence type="ECO:0000256" key="1">
    <source>
        <dbReference type="RuleBase" id="RU367073"/>
    </source>
</evidence>
<evidence type="ECO:0000256" key="2">
    <source>
        <dbReference type="SAM" id="Coils"/>
    </source>
</evidence>
<dbReference type="AlphaFoldDB" id="A0A9P7BT75"/>
<keyword evidence="1" id="KW-1133">Transmembrane helix</keyword>
<keyword evidence="6" id="KW-1185">Reference proteome</keyword>
<feature type="region of interest" description="Disordered" evidence="3">
    <location>
        <begin position="153"/>
        <end position="196"/>
    </location>
</feature>
<feature type="domain" description="Lunapark zinc ribbon" evidence="4">
    <location>
        <begin position="212"/>
        <end position="263"/>
    </location>
</feature>
<feature type="compositionally biased region" description="Basic and acidic residues" evidence="3">
    <location>
        <begin position="153"/>
        <end position="162"/>
    </location>
</feature>
<dbReference type="Pfam" id="PF10058">
    <property type="entry name" value="Zn_ribbon_10"/>
    <property type="match status" value="1"/>
</dbReference>
<keyword evidence="1" id="KW-0863">Zinc-finger</keyword>
<comment type="caution">
    <text evidence="5">The sequence shown here is derived from an EMBL/GenBank/DDBJ whole genome shotgun (WGS) entry which is preliminary data.</text>
</comment>
<protein>
    <recommendedName>
        <fullName evidence="1">Endoplasmic reticulum junction formation protein lunapark</fullName>
    </recommendedName>
</protein>
<dbReference type="GO" id="GO:1903373">
    <property type="term" value="P:positive regulation of endoplasmic reticulum tubular network organization"/>
    <property type="evidence" value="ECO:0007669"/>
    <property type="project" value="UniProtKB-UniRule"/>
</dbReference>
<dbReference type="GO" id="GO:0098826">
    <property type="term" value="C:endoplasmic reticulum tubular network membrane"/>
    <property type="evidence" value="ECO:0007669"/>
    <property type="project" value="UniProtKB-UniRule"/>
</dbReference>
<evidence type="ECO:0000259" key="4">
    <source>
        <dbReference type="Pfam" id="PF10058"/>
    </source>
</evidence>
<feature type="compositionally biased region" description="Basic and acidic residues" evidence="3">
    <location>
        <begin position="285"/>
        <end position="301"/>
    </location>
</feature>
<evidence type="ECO:0000313" key="6">
    <source>
        <dbReference type="Proteomes" id="UP000716291"/>
    </source>
</evidence>
<feature type="transmembrane region" description="Helical" evidence="1">
    <location>
        <begin position="68"/>
        <end position="86"/>
    </location>
</feature>
<dbReference type="GO" id="GO:0071788">
    <property type="term" value="P:endoplasmic reticulum tubular network maintenance"/>
    <property type="evidence" value="ECO:0007669"/>
    <property type="project" value="UniProtKB-UniRule"/>
</dbReference>
<comment type="subcellular location">
    <subcellularLocation>
        <location evidence="1">Endoplasmic reticulum membrane</location>
        <topology evidence="1">Multi-pass membrane protein</topology>
    </subcellularLocation>
</comment>
<dbReference type="InterPro" id="IPR019273">
    <property type="entry name" value="Lunapark_Znf"/>
</dbReference>
<dbReference type="InterPro" id="IPR040115">
    <property type="entry name" value="Lnp"/>
</dbReference>
<keyword evidence="1" id="KW-0479">Metal-binding</keyword>
<organism evidence="5 6">
    <name type="scientific">Rhizopus oryzae</name>
    <name type="common">Mucormycosis agent</name>
    <name type="synonym">Rhizopus arrhizus var. delemar</name>
    <dbReference type="NCBI Taxonomy" id="64495"/>
    <lineage>
        <taxon>Eukaryota</taxon>
        <taxon>Fungi</taxon>
        <taxon>Fungi incertae sedis</taxon>
        <taxon>Mucoromycota</taxon>
        <taxon>Mucoromycotina</taxon>
        <taxon>Mucoromycetes</taxon>
        <taxon>Mucorales</taxon>
        <taxon>Mucorineae</taxon>
        <taxon>Rhizopodaceae</taxon>
        <taxon>Rhizopus</taxon>
    </lineage>
</organism>
<feature type="coiled-coil region" evidence="2">
    <location>
        <begin position="4"/>
        <end position="31"/>
    </location>
</feature>
<feature type="compositionally biased region" description="Low complexity" evidence="3">
    <location>
        <begin position="185"/>
        <end position="195"/>
    </location>
</feature>
<accession>A0A9P7BT75</accession>
<keyword evidence="1" id="KW-0256">Endoplasmic reticulum</keyword>
<comment type="similarity">
    <text evidence="1">Belongs to the lunapark family.</text>
</comment>
<dbReference type="PANTHER" id="PTHR22166:SF12">
    <property type="entry name" value="ENDOPLASMIC RETICULUM JUNCTION FORMATION PROTEIN LUNAPARK"/>
    <property type="match status" value="1"/>
</dbReference>
<feature type="region of interest" description="Disordered" evidence="3">
    <location>
        <begin position="280"/>
        <end position="301"/>
    </location>
</feature>
<sequence>MTDSKDFEKILSELDIKIQKAEKRLSEIKIRQRRTSFMWIVYSLIIWIVCVVYLFKKLNGPFTVTSEEYLLALVPVIAVPFGIYYIRKGLIYFYDQKQKKEETNLTLLRKEQKEKVEELKKKTSYYTTQSLLERYDEVLAAKKKMDEKAAVKKLENNQDLRQRKPVSMPAQSQLQPQPSLPRSPIPQQFSPPQQRYPNQQMVAYQPKSEPQWYDKLIDALVGDAGPETKYALICAHCFAHNGLVLKEEYDTIQYICPFCKQFNPSRKSKQDLSKAILEESEEMKEETKEEMKEKDVVVNKE</sequence>
<reference evidence="5" key="1">
    <citation type="journal article" date="2020" name="Microb. Genom.">
        <title>Genetic diversity of clinical and environmental Mucorales isolates obtained from an investigation of mucormycosis cases among solid organ transplant recipients.</title>
        <authorList>
            <person name="Nguyen M.H."/>
            <person name="Kaul D."/>
            <person name="Muto C."/>
            <person name="Cheng S.J."/>
            <person name="Richter R.A."/>
            <person name="Bruno V.M."/>
            <person name="Liu G."/>
            <person name="Beyhan S."/>
            <person name="Sundermann A.J."/>
            <person name="Mounaud S."/>
            <person name="Pasculle A.W."/>
            <person name="Nierman W.C."/>
            <person name="Driscoll E."/>
            <person name="Cumbie R."/>
            <person name="Clancy C.J."/>
            <person name="Dupont C.L."/>
        </authorList>
    </citation>
    <scope>NUCLEOTIDE SEQUENCE</scope>
    <source>
        <strain evidence="5">GL11</strain>
    </source>
</reference>